<organism evidence="3 4">
    <name type="scientific">Rhododendron simsii</name>
    <name type="common">Sims's rhododendron</name>
    <dbReference type="NCBI Taxonomy" id="118357"/>
    <lineage>
        <taxon>Eukaryota</taxon>
        <taxon>Viridiplantae</taxon>
        <taxon>Streptophyta</taxon>
        <taxon>Embryophyta</taxon>
        <taxon>Tracheophyta</taxon>
        <taxon>Spermatophyta</taxon>
        <taxon>Magnoliopsida</taxon>
        <taxon>eudicotyledons</taxon>
        <taxon>Gunneridae</taxon>
        <taxon>Pentapetalae</taxon>
        <taxon>asterids</taxon>
        <taxon>Ericales</taxon>
        <taxon>Ericaceae</taxon>
        <taxon>Ericoideae</taxon>
        <taxon>Rhodoreae</taxon>
        <taxon>Rhododendron</taxon>
    </lineage>
</organism>
<evidence type="ECO:0000313" key="3">
    <source>
        <dbReference type="EMBL" id="KAF7143949.1"/>
    </source>
</evidence>
<dbReference type="PANTHER" id="PTHR46444:SF3">
    <property type="entry name" value="DCD (DEVELOPMENT AND CELL DEATH) DOMAIN PROTEIN"/>
    <property type="match status" value="1"/>
</dbReference>
<proteinExistence type="predicted"/>
<name>A0A834LNG6_RHOSS</name>
<dbReference type="EMBL" id="WJXA01000005">
    <property type="protein sequence ID" value="KAF7143949.1"/>
    <property type="molecule type" value="Genomic_DNA"/>
</dbReference>
<feature type="region of interest" description="Disordered" evidence="1">
    <location>
        <begin position="1"/>
        <end position="37"/>
    </location>
</feature>
<gene>
    <name evidence="3" type="ORF">RHSIM_Rhsim05G0147900</name>
</gene>
<feature type="region of interest" description="Disordered" evidence="1">
    <location>
        <begin position="50"/>
        <end position="145"/>
    </location>
</feature>
<evidence type="ECO:0000313" key="4">
    <source>
        <dbReference type="Proteomes" id="UP000626092"/>
    </source>
</evidence>
<evidence type="ECO:0000259" key="2">
    <source>
        <dbReference type="PROSITE" id="PS51222"/>
    </source>
</evidence>
<dbReference type="OrthoDB" id="1920894at2759"/>
<dbReference type="InterPro" id="IPR013989">
    <property type="entry name" value="Dev_and_cell_death_domain"/>
</dbReference>
<protein>
    <recommendedName>
        <fullName evidence="2">DCD domain-containing protein</fullName>
    </recommendedName>
</protein>
<keyword evidence="4" id="KW-1185">Reference proteome</keyword>
<feature type="compositionally biased region" description="Basic and acidic residues" evidence="1">
    <location>
        <begin position="93"/>
        <end position="145"/>
    </location>
</feature>
<dbReference type="PANTHER" id="PTHR46444">
    <property type="entry name" value="DCD (DEVELOPMENT AND CELL DEATH) DOMAIN PROTEIN-RELATED"/>
    <property type="match status" value="1"/>
</dbReference>
<feature type="region of interest" description="Disordered" evidence="1">
    <location>
        <begin position="380"/>
        <end position="399"/>
    </location>
</feature>
<accession>A0A834LNG6</accession>
<feature type="domain" description="DCD" evidence="2">
    <location>
        <begin position="148"/>
        <end position="275"/>
    </location>
</feature>
<dbReference type="Proteomes" id="UP000626092">
    <property type="component" value="Unassembled WGS sequence"/>
</dbReference>
<evidence type="ECO:0000256" key="1">
    <source>
        <dbReference type="SAM" id="MobiDB-lite"/>
    </source>
</evidence>
<dbReference type="SMART" id="SM00767">
    <property type="entry name" value="DCD"/>
    <property type="match status" value="1"/>
</dbReference>
<dbReference type="Pfam" id="PF10539">
    <property type="entry name" value="Dev_Cell_Death"/>
    <property type="match status" value="1"/>
</dbReference>
<sequence length="705" mass="80732">MAHITKKGTGKTAEASSETLKALKPKRKISKSAQNDGIVDINKLKGALQLQEEKSKKEKNNLESKNASSNTEKEDARTLKVRGMKQKNAVNGERSEKRKDSIRIREKHALLQKKQHNEKNKEKFSRSKKNEESQFRKERHGHSENKKEKLGGLIFMCNERTKPDCFRYRVMGVQMGKKEMVLGVKPGLKLFLYDLDLRVMYGIYKASSSGGIKLESAAFEGDYPVQVRFSVDQDCYPLPESVFKRAIKENYTGIHRFKLELSVQQVKRLTELFRPAELPSHAPSIIHPPPVMVTIQDREVKGGARESWAPLPVESLARDPPTYGEGRRFHLPSDEYDHQHLTYKEVPPTGRDVVSLDYYPSEKEYRAYGLLRTERQNFSPYKSGPALDPYSRGYVREQPPPTVTIQDREINEGARESRAQLHSERLAVDPRSYVETRGYPVLSNVSDQHLTYKEVPPIERENFSHGTYPSEKEYRTYGLRREIQNVSPPRSRITPTLEPYSRDHVREHLAMHPSHDPHVVTEKAFETYNLIPRREPQSSTPLVTPTIASTLDSYSKDPYYAYSKGGSAMDLYQLPLRREEVPLGSYSLSGRGETHRSVTDHLQARDSYLTQSDQSRMGESYITESNNLGRMEVKDVRMLHPTYASSALSYYDREVKDVRMLHPTYASSALSYYDRVKKYPEARAETSHAPLSSLYSLAGPSLSHR</sequence>
<comment type="caution">
    <text evidence="3">The sequence shown here is derived from an EMBL/GenBank/DDBJ whole genome shotgun (WGS) entry which is preliminary data.</text>
</comment>
<dbReference type="AlphaFoldDB" id="A0A834LNG6"/>
<feature type="compositionally biased region" description="Basic and acidic residues" evidence="1">
    <location>
        <begin position="51"/>
        <end position="62"/>
    </location>
</feature>
<reference evidence="3" key="1">
    <citation type="submission" date="2019-11" db="EMBL/GenBank/DDBJ databases">
        <authorList>
            <person name="Liu Y."/>
            <person name="Hou J."/>
            <person name="Li T.-Q."/>
            <person name="Guan C.-H."/>
            <person name="Wu X."/>
            <person name="Wu H.-Z."/>
            <person name="Ling F."/>
            <person name="Zhang R."/>
            <person name="Shi X.-G."/>
            <person name="Ren J.-P."/>
            <person name="Chen E.-F."/>
            <person name="Sun J.-M."/>
        </authorList>
    </citation>
    <scope>NUCLEOTIDE SEQUENCE</scope>
    <source>
        <strain evidence="3">Adult_tree_wgs_1</strain>
        <tissue evidence="3">Leaves</tissue>
    </source>
</reference>
<dbReference type="PROSITE" id="PS51222">
    <property type="entry name" value="DCD"/>
    <property type="match status" value="1"/>
</dbReference>